<evidence type="ECO:0000256" key="3">
    <source>
        <dbReference type="ARBA" id="ARBA00022729"/>
    </source>
</evidence>
<comment type="subcellular location">
    <subcellularLocation>
        <location evidence="1">Periplasm</location>
    </subcellularLocation>
</comment>
<dbReference type="Gene3D" id="1.20.1420.20">
    <property type="entry name" value="M75 peptidase, HXXE motif"/>
    <property type="match status" value="1"/>
</dbReference>
<name>A0ABP4TEZ1_9ACTN</name>
<feature type="domain" description="Imelysin-like" evidence="5">
    <location>
        <begin position="150"/>
        <end position="381"/>
    </location>
</feature>
<dbReference type="InterPro" id="IPR050894">
    <property type="entry name" value="EfeM/EfeO_iron_uptake"/>
</dbReference>
<evidence type="ECO:0000259" key="5">
    <source>
        <dbReference type="Pfam" id="PF09375"/>
    </source>
</evidence>
<comment type="similarity">
    <text evidence="2">Belongs to the EfeM/EfeO family.</text>
</comment>
<dbReference type="CDD" id="cd14656">
    <property type="entry name" value="Imelysin-like_EfeO"/>
    <property type="match status" value="1"/>
</dbReference>
<dbReference type="PANTHER" id="PTHR39192">
    <property type="entry name" value="IRON UPTAKE SYSTEM COMPONENT EFEO"/>
    <property type="match status" value="1"/>
</dbReference>
<dbReference type="Pfam" id="PF13473">
    <property type="entry name" value="Cupredoxin_1"/>
    <property type="match status" value="1"/>
</dbReference>
<keyword evidence="3 4" id="KW-0732">Signal</keyword>
<dbReference type="NCBIfam" id="NF007697">
    <property type="entry name" value="PRK10378.1"/>
    <property type="match status" value="1"/>
</dbReference>
<protein>
    <submittedName>
        <fullName evidence="7">Iron uptake system protein EfeO</fullName>
    </submittedName>
</protein>
<evidence type="ECO:0000256" key="2">
    <source>
        <dbReference type="ARBA" id="ARBA00005989"/>
    </source>
</evidence>
<evidence type="ECO:0000256" key="4">
    <source>
        <dbReference type="SAM" id="SignalP"/>
    </source>
</evidence>
<dbReference type="PANTHER" id="PTHR39192:SF1">
    <property type="entry name" value="IRON UPTAKE SYSTEM COMPONENT EFEO"/>
    <property type="match status" value="1"/>
</dbReference>
<accession>A0ABP4TEZ1</accession>
<gene>
    <name evidence="7" type="primary">efeO</name>
    <name evidence="7" type="ORF">GCM10009765_40630</name>
</gene>
<sequence>MHTSAAGTPFVRTAALAVAVASVLGAAGCGQGATPAGSGGSTNTVKVTLTDDACKPDKASVAAGSYVFSITNQNSAKASEVELRDGERILGEKENLTPGLAGQFTLELAAGEYNLYCPGAKTDTTKFSVTGTGKSAAAGDATTAQLLKTATTQYASYIKTEVGALVTSTKPFVAAVQAGNVAQAKQLYAPARVHYERVEPVAESFADLDPDIDARENDVPPAKWSGFHKIEQALYAKNTTAGMAPVAAKLLADVQKLNTLVQTETYQPAQLANGAADLLGEVSKSKITGEEERYSHIDLVDFRANVDGAEQAYAPLVPALKRTDPTLAATVTSRFAAVDALLAKYTDPAAPGGYKLYTQLTQADTRALAQAVDSLAEAESKVAGKVVGK</sequence>
<dbReference type="InterPro" id="IPR053377">
    <property type="entry name" value="Iron_uptake_EfeM/EfeO"/>
</dbReference>
<dbReference type="InterPro" id="IPR034981">
    <property type="entry name" value="Imelysin-like_EfeO/Algp7"/>
</dbReference>
<keyword evidence="8" id="KW-1185">Reference proteome</keyword>
<dbReference type="EMBL" id="BAAANY010000014">
    <property type="protein sequence ID" value="GAA1686981.1"/>
    <property type="molecule type" value="Genomic_DNA"/>
</dbReference>
<evidence type="ECO:0000259" key="6">
    <source>
        <dbReference type="Pfam" id="PF13473"/>
    </source>
</evidence>
<dbReference type="InterPro" id="IPR008972">
    <property type="entry name" value="Cupredoxin"/>
</dbReference>
<organism evidence="7 8">
    <name type="scientific">Fodinicola feengrottensis</name>
    <dbReference type="NCBI Taxonomy" id="435914"/>
    <lineage>
        <taxon>Bacteria</taxon>
        <taxon>Bacillati</taxon>
        <taxon>Actinomycetota</taxon>
        <taxon>Actinomycetes</taxon>
        <taxon>Mycobacteriales</taxon>
        <taxon>Fodinicola</taxon>
    </lineage>
</organism>
<evidence type="ECO:0000313" key="7">
    <source>
        <dbReference type="EMBL" id="GAA1686981.1"/>
    </source>
</evidence>
<evidence type="ECO:0000256" key="1">
    <source>
        <dbReference type="ARBA" id="ARBA00004418"/>
    </source>
</evidence>
<reference evidence="8" key="1">
    <citation type="journal article" date="2019" name="Int. J. Syst. Evol. Microbiol.">
        <title>The Global Catalogue of Microorganisms (GCM) 10K type strain sequencing project: providing services to taxonomists for standard genome sequencing and annotation.</title>
        <authorList>
            <consortium name="The Broad Institute Genomics Platform"/>
            <consortium name="The Broad Institute Genome Sequencing Center for Infectious Disease"/>
            <person name="Wu L."/>
            <person name="Ma J."/>
        </authorList>
    </citation>
    <scope>NUCLEOTIDE SEQUENCE [LARGE SCALE GENOMIC DNA]</scope>
    <source>
        <strain evidence="8">JCM 14718</strain>
    </source>
</reference>
<dbReference type="InterPro" id="IPR018976">
    <property type="entry name" value="Imelysin-like"/>
</dbReference>
<feature type="chain" id="PRO_5046648793" evidence="4">
    <location>
        <begin position="27"/>
        <end position="389"/>
    </location>
</feature>
<dbReference type="NCBIfam" id="NF041757">
    <property type="entry name" value="EfeO"/>
    <property type="match status" value="1"/>
</dbReference>
<evidence type="ECO:0000313" key="8">
    <source>
        <dbReference type="Proteomes" id="UP001500618"/>
    </source>
</evidence>
<dbReference type="InterPro" id="IPR038352">
    <property type="entry name" value="Imelysin_sf"/>
</dbReference>
<dbReference type="RefSeq" id="WP_344311806.1">
    <property type="nucleotide sequence ID" value="NZ_BAAANY010000014.1"/>
</dbReference>
<feature type="domain" description="EfeO-type cupredoxin-like" evidence="6">
    <location>
        <begin position="40"/>
        <end position="118"/>
    </location>
</feature>
<feature type="signal peptide" evidence="4">
    <location>
        <begin position="1"/>
        <end position="26"/>
    </location>
</feature>
<proteinExistence type="inferred from homology"/>
<comment type="caution">
    <text evidence="7">The sequence shown here is derived from an EMBL/GenBank/DDBJ whole genome shotgun (WGS) entry which is preliminary data.</text>
</comment>
<dbReference type="InterPro" id="IPR028096">
    <property type="entry name" value="EfeO_Cupredoxin"/>
</dbReference>
<dbReference type="Proteomes" id="UP001500618">
    <property type="component" value="Unassembled WGS sequence"/>
</dbReference>
<dbReference type="Gene3D" id="2.60.40.420">
    <property type="entry name" value="Cupredoxins - blue copper proteins"/>
    <property type="match status" value="1"/>
</dbReference>
<dbReference type="Pfam" id="PF09375">
    <property type="entry name" value="Peptidase_M75"/>
    <property type="match status" value="1"/>
</dbReference>